<dbReference type="Proteomes" id="UP000077628">
    <property type="component" value="Unassembled WGS sequence"/>
</dbReference>
<dbReference type="Gene3D" id="1.10.530.10">
    <property type="match status" value="1"/>
</dbReference>
<dbReference type="AlphaFoldDB" id="A0A177P444"/>
<reference evidence="4" key="1">
    <citation type="submission" date="2016-03" db="EMBL/GenBank/DDBJ databases">
        <authorList>
            <person name="Heylen K."/>
            <person name="De Vos P."/>
            <person name="Vekeman B."/>
        </authorList>
    </citation>
    <scope>NUCLEOTIDE SEQUENCE [LARGE SCALE GENOMIC DNA]</scope>
    <source>
        <strain evidence="4">R-45383</strain>
    </source>
</reference>
<name>A0A177P444_9GAMM</name>
<evidence type="ECO:0000259" key="2">
    <source>
        <dbReference type="Pfam" id="PF18013"/>
    </source>
</evidence>
<accession>A0A177P444</accession>
<evidence type="ECO:0000256" key="1">
    <source>
        <dbReference type="SAM" id="MobiDB-lite"/>
    </source>
</evidence>
<evidence type="ECO:0000313" key="4">
    <source>
        <dbReference type="Proteomes" id="UP000077628"/>
    </source>
</evidence>
<dbReference type="OrthoDB" id="5573536at2"/>
<dbReference type="RefSeq" id="WP_064025252.1">
    <property type="nucleotide sequence ID" value="NZ_LUUK01000041.1"/>
</dbReference>
<keyword evidence="4" id="KW-1185">Reference proteome</keyword>
<comment type="caution">
    <text evidence="3">The sequence shown here is derived from an EMBL/GenBank/DDBJ whole genome shotgun (WGS) entry which is preliminary data.</text>
</comment>
<protein>
    <recommendedName>
        <fullName evidence="2">Phage tail lysozyme domain-containing protein</fullName>
    </recommendedName>
</protein>
<dbReference type="EMBL" id="LUUK01000041">
    <property type="protein sequence ID" value="OAI25077.1"/>
    <property type="molecule type" value="Genomic_DNA"/>
</dbReference>
<dbReference type="Pfam" id="PF18013">
    <property type="entry name" value="Phage_lysozyme2"/>
    <property type="match status" value="1"/>
</dbReference>
<gene>
    <name evidence="3" type="ORF">A1355_20110</name>
</gene>
<proteinExistence type="predicted"/>
<evidence type="ECO:0000313" key="3">
    <source>
        <dbReference type="EMBL" id="OAI25077.1"/>
    </source>
</evidence>
<feature type="domain" description="Phage tail lysozyme" evidence="2">
    <location>
        <begin position="487"/>
        <end position="616"/>
    </location>
</feature>
<sequence length="684" mass="71227">MSLQSDSQGFLVGEPVDLGRMPTDVSRIRDDVSAIRQAIAGRWREHRRPAPSASPARDSAGRFVSASPAKVVVAEPSATRTSAAAIAEAAGKAAIAERIKRSSSQPVAVPGRDSAGRFASGGGSASNRSATASAIASISDRLSRLTAAASGIDDADPAVKAAREVAEPLRRGFEFFRGDKQTSLLKKIFAKLAVFQKEESVYNRATKETLEKIERKPVSVSTQSNGSSWLNKLPFVGSMLSTLGKTAIGGGFLGMLAKGGRGAYGLLKRVPVLGALLAAGGAAFDIFGSESDSSLSRREKDKAAGTSVGGWVGSLGGVGAGALAGSMLGPVGTIVGGIVGGFLGDQAGQIIGDKFGGWVSDLREADIPGKIAGSWDRAVASMSTTFNESWAKIKDIGGLVANVVGEQLDGLNNYIKANTGIDLKQQGSAWLDRTKSNAGDAWDFAKKAAASLVDKTMQGVDWASKNTTIGRAIEHASSAKSEVGTPERAMQLLMQKGWSKEDSAAIAANISRESGFDTQASGDNGTATGIAQWHKPRQNQFKQLFGKNLSDSTFEEQVAFIDWELKNSHRRAGQAIKSASGVDAKTAAVEQTYEISALGKRGGVQPERISDARKFATIDVAPPISMAMPKIPTIPAIAEAPKVIEPLGSPAAPAFTVNLPSQDVGQNLSDRRIAHIASGGIGGK</sequence>
<organism evidence="3 4">
    <name type="scientific">Methylomonas koyamae</name>
    <dbReference type="NCBI Taxonomy" id="702114"/>
    <lineage>
        <taxon>Bacteria</taxon>
        <taxon>Pseudomonadati</taxon>
        <taxon>Pseudomonadota</taxon>
        <taxon>Gammaproteobacteria</taxon>
        <taxon>Methylococcales</taxon>
        <taxon>Methylococcaceae</taxon>
        <taxon>Methylomonas</taxon>
    </lineage>
</organism>
<dbReference type="InterPro" id="IPR041219">
    <property type="entry name" value="Phage_lysozyme2"/>
</dbReference>
<dbReference type="STRING" id="702114.A1355_20110"/>
<feature type="region of interest" description="Disordered" evidence="1">
    <location>
        <begin position="100"/>
        <end position="130"/>
    </location>
</feature>